<proteinExistence type="predicted"/>
<organism evidence="2">
    <name type="scientific">Arundo donax</name>
    <name type="common">Giant reed</name>
    <name type="synonym">Donax arundinaceus</name>
    <dbReference type="NCBI Taxonomy" id="35708"/>
    <lineage>
        <taxon>Eukaryota</taxon>
        <taxon>Viridiplantae</taxon>
        <taxon>Streptophyta</taxon>
        <taxon>Embryophyta</taxon>
        <taxon>Tracheophyta</taxon>
        <taxon>Spermatophyta</taxon>
        <taxon>Magnoliopsida</taxon>
        <taxon>Liliopsida</taxon>
        <taxon>Poales</taxon>
        <taxon>Poaceae</taxon>
        <taxon>PACMAD clade</taxon>
        <taxon>Arundinoideae</taxon>
        <taxon>Arundineae</taxon>
        <taxon>Arundo</taxon>
    </lineage>
</organism>
<evidence type="ECO:0000256" key="1">
    <source>
        <dbReference type="SAM" id="MobiDB-lite"/>
    </source>
</evidence>
<name>A0A0A9GP23_ARUDO</name>
<reference evidence="2" key="1">
    <citation type="submission" date="2014-09" db="EMBL/GenBank/DDBJ databases">
        <authorList>
            <person name="Magalhaes I.L.F."/>
            <person name="Oliveira U."/>
            <person name="Santos F.R."/>
            <person name="Vidigal T.H.D.A."/>
            <person name="Brescovit A.D."/>
            <person name="Santos A.J."/>
        </authorList>
    </citation>
    <scope>NUCLEOTIDE SEQUENCE</scope>
    <source>
        <tissue evidence="2">Shoot tissue taken approximately 20 cm above the soil surface</tissue>
    </source>
</reference>
<feature type="compositionally biased region" description="Polar residues" evidence="1">
    <location>
        <begin position="61"/>
        <end position="83"/>
    </location>
</feature>
<accession>A0A0A9GP23</accession>
<dbReference type="EMBL" id="GBRH01170996">
    <property type="protein sequence ID" value="JAE26900.1"/>
    <property type="molecule type" value="Transcribed_RNA"/>
</dbReference>
<dbReference type="AlphaFoldDB" id="A0A0A9GP23"/>
<reference evidence="2" key="2">
    <citation type="journal article" date="2015" name="Data Brief">
        <title>Shoot transcriptome of the giant reed, Arundo donax.</title>
        <authorList>
            <person name="Barrero R.A."/>
            <person name="Guerrero F.D."/>
            <person name="Moolhuijzen P."/>
            <person name="Goolsby J.A."/>
            <person name="Tidwell J."/>
            <person name="Bellgard S.E."/>
            <person name="Bellgard M.I."/>
        </authorList>
    </citation>
    <scope>NUCLEOTIDE SEQUENCE</scope>
    <source>
        <tissue evidence="2">Shoot tissue taken approximately 20 cm above the soil surface</tissue>
    </source>
</reference>
<evidence type="ECO:0000313" key="2">
    <source>
        <dbReference type="EMBL" id="JAE26900.1"/>
    </source>
</evidence>
<sequence>MMPHLSMDRRRFRVQSSSFGTHPPKTPEVACRVGRRKAMPIAMTRPQEPPLSGCRCRREQATNMHSPSRCQSSRAIDQPNVTSPCRMLPKSHQNPTR</sequence>
<protein>
    <submittedName>
        <fullName evidence="2">Uncharacterized protein</fullName>
    </submittedName>
</protein>
<feature type="region of interest" description="Disordered" evidence="1">
    <location>
        <begin position="1"/>
        <end position="29"/>
    </location>
</feature>
<feature type="region of interest" description="Disordered" evidence="1">
    <location>
        <begin position="60"/>
        <end position="97"/>
    </location>
</feature>